<evidence type="ECO:0000259" key="9">
    <source>
        <dbReference type="Pfam" id="PF23220"/>
    </source>
</evidence>
<evidence type="ECO:0000256" key="6">
    <source>
        <dbReference type="ARBA" id="ARBA00023187"/>
    </source>
</evidence>
<dbReference type="Gene3D" id="1.25.40.430">
    <property type="match status" value="1"/>
</dbReference>
<dbReference type="Pfam" id="PF23220">
    <property type="entry name" value="HAT_Syf1_M"/>
    <property type="match status" value="1"/>
</dbReference>
<dbReference type="GO" id="GO:0000349">
    <property type="term" value="P:generation of catalytic spliceosome for first transesterification step"/>
    <property type="evidence" value="ECO:0007669"/>
    <property type="project" value="TreeGrafter"/>
</dbReference>
<evidence type="ECO:0000256" key="8">
    <source>
        <dbReference type="SAM" id="MobiDB-lite"/>
    </source>
</evidence>
<dbReference type="PANTHER" id="PTHR11246:SF5">
    <property type="entry name" value="PRE-MRNA-SPLICING FACTOR SYF1"/>
    <property type="match status" value="1"/>
</dbReference>
<comment type="subcellular location">
    <subcellularLocation>
        <location evidence="1">Nucleus</location>
    </subcellularLocation>
</comment>
<dbReference type="FunFam" id="1.25.40.10:FF:001071">
    <property type="entry name" value="pre-mRNA-splicing factor SYF1-like"/>
    <property type="match status" value="1"/>
</dbReference>
<keyword evidence="5" id="KW-0677">Repeat</keyword>
<reference evidence="12 13" key="1">
    <citation type="submission" date="2020-08" db="EMBL/GenBank/DDBJ databases">
        <authorList>
            <person name="Hejnol A."/>
        </authorList>
    </citation>
    <scope>NUCLEOTIDE SEQUENCE [LARGE SCALE GENOMIC DNA]</scope>
</reference>
<feature type="region of interest" description="Disordered" evidence="8">
    <location>
        <begin position="761"/>
        <end position="813"/>
    </location>
</feature>
<evidence type="ECO:0000256" key="3">
    <source>
        <dbReference type="ARBA" id="ARBA00022664"/>
    </source>
</evidence>
<dbReference type="InterPro" id="IPR055430">
    <property type="entry name" value="HAT_Syf1_CNRKL1_C"/>
</dbReference>
<evidence type="ECO:0000259" key="11">
    <source>
        <dbReference type="Pfam" id="PF23233"/>
    </source>
</evidence>
<comment type="caution">
    <text evidence="12">The sequence shown here is derived from an EMBL/GenBank/DDBJ whole genome shotgun (WGS) entry which is preliminary data.</text>
</comment>
<keyword evidence="13" id="KW-1185">Reference proteome</keyword>
<dbReference type="Proteomes" id="UP000549394">
    <property type="component" value="Unassembled WGS sequence"/>
</dbReference>
<dbReference type="InterPro" id="IPR055433">
    <property type="entry name" value="HAT_Syf1-like_N"/>
</dbReference>
<dbReference type="GO" id="GO:0071014">
    <property type="term" value="C:post-mRNA release spliceosomal complex"/>
    <property type="evidence" value="ECO:0007669"/>
    <property type="project" value="TreeGrafter"/>
</dbReference>
<dbReference type="InterPro" id="IPR003107">
    <property type="entry name" value="HAT"/>
</dbReference>
<dbReference type="InterPro" id="IPR011990">
    <property type="entry name" value="TPR-like_helical_dom_sf"/>
</dbReference>
<dbReference type="InterPro" id="IPR056350">
    <property type="entry name" value="HAT_Syf1_central"/>
</dbReference>
<dbReference type="InterPro" id="IPR045075">
    <property type="entry name" value="Syf1-like"/>
</dbReference>
<dbReference type="Pfam" id="PF23231">
    <property type="entry name" value="HAT_Syf1_CNRKL1_C"/>
    <property type="match status" value="1"/>
</dbReference>
<dbReference type="InterPro" id="IPR002885">
    <property type="entry name" value="PPR_rpt"/>
</dbReference>
<evidence type="ECO:0000256" key="7">
    <source>
        <dbReference type="ARBA" id="ARBA00023242"/>
    </source>
</evidence>
<evidence type="ECO:0000313" key="12">
    <source>
        <dbReference type="EMBL" id="CAD5123791.1"/>
    </source>
</evidence>
<dbReference type="FunFam" id="1.25.40.10:FF:000182">
    <property type="entry name" value="Pre-mRNA-splicing factor SYF1"/>
    <property type="match status" value="1"/>
</dbReference>
<dbReference type="SMART" id="SM00386">
    <property type="entry name" value="HAT"/>
    <property type="match status" value="12"/>
</dbReference>
<feature type="domain" description="Pre-mRNA-splicing factor Syf1/CRNKL1-like C-terminal HAT-repeats" evidence="10">
    <location>
        <begin position="377"/>
        <end position="766"/>
    </location>
</feature>
<gene>
    <name evidence="12" type="ORF">DGYR_LOCUS11425</name>
</gene>
<feature type="compositionally biased region" description="Basic and acidic residues" evidence="8">
    <location>
        <begin position="781"/>
        <end position="792"/>
    </location>
</feature>
<feature type="compositionally biased region" description="Acidic residues" evidence="8">
    <location>
        <begin position="793"/>
        <end position="806"/>
    </location>
</feature>
<keyword evidence="6" id="KW-0508">mRNA splicing</keyword>
<dbReference type="AlphaFoldDB" id="A0A7I8W8H0"/>
<feature type="domain" description="Pre-mRNA-splicing factor Syf1-like N-terminal HAT-repeats" evidence="11">
    <location>
        <begin position="15"/>
        <end position="173"/>
    </location>
</feature>
<sequence>MSQVSDDRDIFFEEDDLKYEEEILRNPYSVKSWLRYAEYKKEGRKEVLNLIFERALKELPGSYKLWYNYLLIRRKQVEHLLATDPALDQVDNVFERSLVFMHKMPRIWLEYCKFLMDRGQITKTRRTFDRALRSLPVTQHDRIWSLYLAFVQSNDVPELACRIFRRCLKLMPEKSEDYIDYLISVDRLDEAGQLLANIINDEDHASANGKSKHQLWNDLCELISKNPGKIHSLKVEPIIRQGIKRYTDQVGVLWNSLADYYIRNGHFEKARDVYEEAIKTVKTVRDFTQVFDVYAQFEENMATSSMEADAAVDDAEIDLRLARLEWLMERRPLLLNSVLLRQNPHNVLEWHKRIELYEGKSVEIVKTFTEAVQTVDPKLATGKLYTLWVEFAKFYEKADQISDARNIFEKSITVNFKYVDDLASIWCAWAEMELRHHNPNEALKLLQRATTPPKKRVNYHDETETVQNRLHKSLKLWSLYADLEESFGTFKRCKAVYDRIIDLRIATPQIIINYGLYLEENNYYEYAFKAYEKGLALFKWPNVFDIWNTYLTKFINRYGGKKLERARDLFEQCLEYCPPKFAKCFYLLYSKLEENHGLARHAMAIYDRACTAVLPEEQPEMFNIYIRRAAEIYGVSHTRSIYEKAIDVLTDKDAREFSLKFADLERKLGEIDRARAIYAHASQMCDPRITLKFWKTWKEFEIKHGNEDTVREMLRVKRSVQATYNTQVNFMSSQISSVNQNEDDDEEDEMRKLEKRARELAEEEVKSQTKEKNINFISSEENPKKVEEKNPEELDIDWSDDDDEATESSKVTVEKQFIPDEVYGGLKKDIDETIV</sequence>
<keyword evidence="4" id="KW-0747">Spliceosome</keyword>
<keyword evidence="3" id="KW-0507">mRNA processing</keyword>
<dbReference type="NCBIfam" id="TIGR00756">
    <property type="entry name" value="PPR"/>
    <property type="match status" value="1"/>
</dbReference>
<comment type="similarity">
    <text evidence="2">Belongs to the crooked-neck family.</text>
</comment>
<dbReference type="PANTHER" id="PTHR11246">
    <property type="entry name" value="PRE-MRNA SPLICING FACTOR"/>
    <property type="match status" value="1"/>
</dbReference>
<evidence type="ECO:0000313" key="13">
    <source>
        <dbReference type="Proteomes" id="UP000549394"/>
    </source>
</evidence>
<evidence type="ECO:0000256" key="2">
    <source>
        <dbReference type="ARBA" id="ARBA00008644"/>
    </source>
</evidence>
<dbReference type="FunFam" id="1.25.40.10:FF:000023">
    <property type="entry name" value="Pre-mRNA-splicing factor SYF1"/>
    <property type="match status" value="1"/>
</dbReference>
<feature type="domain" description="Pre-mRNA-splicing factor SYF1 central HAT repeats" evidence="9">
    <location>
        <begin position="176"/>
        <end position="375"/>
    </location>
</feature>
<proteinExistence type="inferred from homology"/>
<protein>
    <submittedName>
        <fullName evidence="12">DgyrCDS12102</fullName>
    </submittedName>
</protein>
<name>A0A7I8W8H0_9ANNE</name>
<evidence type="ECO:0000259" key="10">
    <source>
        <dbReference type="Pfam" id="PF23231"/>
    </source>
</evidence>
<evidence type="ECO:0000256" key="5">
    <source>
        <dbReference type="ARBA" id="ARBA00022737"/>
    </source>
</evidence>
<organism evidence="12 13">
    <name type="scientific">Dimorphilus gyrociliatus</name>
    <dbReference type="NCBI Taxonomy" id="2664684"/>
    <lineage>
        <taxon>Eukaryota</taxon>
        <taxon>Metazoa</taxon>
        <taxon>Spiralia</taxon>
        <taxon>Lophotrochozoa</taxon>
        <taxon>Annelida</taxon>
        <taxon>Polychaeta</taxon>
        <taxon>Polychaeta incertae sedis</taxon>
        <taxon>Dinophilidae</taxon>
        <taxon>Dimorphilus</taxon>
    </lineage>
</organism>
<evidence type="ECO:0000256" key="1">
    <source>
        <dbReference type="ARBA" id="ARBA00004123"/>
    </source>
</evidence>
<dbReference type="FunFam" id="1.25.40.10:FF:000137">
    <property type="entry name" value="Pre-mRNA-splicing factor syf1"/>
    <property type="match status" value="1"/>
</dbReference>
<evidence type="ECO:0000256" key="4">
    <source>
        <dbReference type="ARBA" id="ARBA00022728"/>
    </source>
</evidence>
<dbReference type="GO" id="GO:0071007">
    <property type="term" value="C:U2-type catalytic step 2 spliceosome"/>
    <property type="evidence" value="ECO:0007669"/>
    <property type="project" value="TreeGrafter"/>
</dbReference>
<dbReference type="OrthoDB" id="10067343at2759"/>
<feature type="compositionally biased region" description="Basic and acidic residues" evidence="8">
    <location>
        <begin position="761"/>
        <end position="773"/>
    </location>
</feature>
<dbReference type="EMBL" id="CAJFCJ010000019">
    <property type="protein sequence ID" value="CAD5123791.1"/>
    <property type="molecule type" value="Genomic_DNA"/>
</dbReference>
<dbReference type="Gene3D" id="1.25.40.10">
    <property type="entry name" value="Tetratricopeptide repeat domain"/>
    <property type="match status" value="4"/>
</dbReference>
<dbReference type="Pfam" id="PF23233">
    <property type="entry name" value="HAT_Syf1_CNRKL1_N"/>
    <property type="match status" value="1"/>
</dbReference>
<dbReference type="GO" id="GO:0000974">
    <property type="term" value="C:Prp19 complex"/>
    <property type="evidence" value="ECO:0007669"/>
    <property type="project" value="TreeGrafter"/>
</dbReference>
<keyword evidence="7" id="KW-0539">Nucleus</keyword>
<dbReference type="SUPFAM" id="SSF48452">
    <property type="entry name" value="TPR-like"/>
    <property type="match status" value="4"/>
</dbReference>
<accession>A0A7I8W8H0</accession>